<sequence length="76" mass="8694">MEKLSQHFRFLFSIESDPVLKNRKKWLKKTIISAHPGGLCIKCEVHADCDELFVTICVQKTVLYGFVTTDIATHTL</sequence>
<evidence type="ECO:0000313" key="2">
    <source>
        <dbReference type="Proteomes" id="UP000439123"/>
    </source>
</evidence>
<dbReference type="Proteomes" id="UP000439123">
    <property type="component" value="Unassembled WGS sequence"/>
</dbReference>
<reference evidence="1 2" key="1">
    <citation type="submission" date="2019-10" db="EMBL/GenBank/DDBJ databases">
        <authorList>
            <person name="Karimi E."/>
        </authorList>
    </citation>
    <scope>NUCLEOTIDE SEQUENCE [LARGE SCALE GENOMIC DNA]</scope>
    <source>
        <strain evidence="1">Aeromonas sp. 8C</strain>
    </source>
</reference>
<protein>
    <submittedName>
        <fullName evidence="1">Uncharacterized protein</fullName>
    </submittedName>
</protein>
<dbReference type="EMBL" id="CABWLC010000021">
    <property type="protein sequence ID" value="VXA89219.1"/>
    <property type="molecule type" value="Genomic_DNA"/>
</dbReference>
<name>A0A653LC60_AERVE</name>
<accession>A0A653LC60</accession>
<gene>
    <name evidence="1" type="ORF">AERO8C_80137</name>
</gene>
<proteinExistence type="predicted"/>
<evidence type="ECO:0000313" key="1">
    <source>
        <dbReference type="EMBL" id="VXA89219.1"/>
    </source>
</evidence>
<dbReference type="AlphaFoldDB" id="A0A653LC60"/>
<organism evidence="1 2">
    <name type="scientific">Aeromonas veronii</name>
    <dbReference type="NCBI Taxonomy" id="654"/>
    <lineage>
        <taxon>Bacteria</taxon>
        <taxon>Pseudomonadati</taxon>
        <taxon>Pseudomonadota</taxon>
        <taxon>Gammaproteobacteria</taxon>
        <taxon>Aeromonadales</taxon>
        <taxon>Aeromonadaceae</taxon>
        <taxon>Aeromonas</taxon>
    </lineage>
</organism>